<organism evidence="2 3">
    <name type="scientific">Flagellimonas nanhaiensis</name>
    <dbReference type="NCBI Taxonomy" id="2292706"/>
    <lineage>
        <taxon>Bacteria</taxon>
        <taxon>Pseudomonadati</taxon>
        <taxon>Bacteroidota</taxon>
        <taxon>Flavobacteriia</taxon>
        <taxon>Flavobacteriales</taxon>
        <taxon>Flavobacteriaceae</taxon>
        <taxon>Flagellimonas</taxon>
    </lineage>
</organism>
<reference evidence="2 3" key="1">
    <citation type="submission" date="2018-08" db="EMBL/GenBank/DDBJ databases">
        <title>Muricauda nanhaiensis sp. nov., isolated from seawater of the South China Sea.</title>
        <authorList>
            <person name="Dang Y."/>
        </authorList>
    </citation>
    <scope>NUCLEOTIDE SEQUENCE [LARGE SCALE GENOMIC DNA]</scope>
    <source>
        <strain evidence="2 3">SM1704</strain>
    </source>
</reference>
<dbReference type="AlphaFoldDB" id="A0A371JS54"/>
<evidence type="ECO:0000313" key="2">
    <source>
        <dbReference type="EMBL" id="RDY60630.1"/>
    </source>
</evidence>
<proteinExistence type="predicted"/>
<evidence type="ECO:0000256" key="1">
    <source>
        <dbReference type="SAM" id="SignalP"/>
    </source>
</evidence>
<dbReference type="RefSeq" id="WP_116182518.1">
    <property type="nucleotide sequence ID" value="NZ_QTJX01000001.1"/>
</dbReference>
<feature type="signal peptide" evidence="1">
    <location>
        <begin position="1"/>
        <end position="21"/>
    </location>
</feature>
<evidence type="ECO:0000313" key="3">
    <source>
        <dbReference type="Proteomes" id="UP000261828"/>
    </source>
</evidence>
<keyword evidence="3" id="KW-1185">Reference proteome</keyword>
<feature type="chain" id="PRO_5017077266" description="DUF1735 domain-containing protein" evidence="1">
    <location>
        <begin position="22"/>
        <end position="292"/>
    </location>
</feature>
<sequence length="292" mass="31055">MKNLKLYFMFALGMLIVSSCSEDDKITNEVVDATTRGAVIRTVNIDPNSFNVFDPSSVWTITAEYQDVTDGELLSDIDVFLDFVDNSEENGTTTATETLFTNIAASAFSQSVNGLPETTFSIGYGEALNLLGVPNDPASVTGGDQINIRLAVNLTDGRSFTDVDATGNVSGGSFFSSPYAYRANIVCPPTVPTPGTWSIEMQDSFGDGWNDASLDVTIDGTTTQYTFTTGGAASFTFDVPTGTEVISIIFTSGDFDEEVTAQVTSANGNEVVDLQPSPAAGVELLDYCLDNL</sequence>
<evidence type="ECO:0008006" key="4">
    <source>
        <dbReference type="Google" id="ProtNLM"/>
    </source>
</evidence>
<comment type="caution">
    <text evidence="2">The sequence shown here is derived from an EMBL/GenBank/DDBJ whole genome shotgun (WGS) entry which is preliminary data.</text>
</comment>
<gene>
    <name evidence="2" type="ORF">DX873_00155</name>
</gene>
<protein>
    <recommendedName>
        <fullName evidence="4">DUF1735 domain-containing protein</fullName>
    </recommendedName>
</protein>
<keyword evidence="1" id="KW-0732">Signal</keyword>
<dbReference type="EMBL" id="QTJX01000001">
    <property type="protein sequence ID" value="RDY60630.1"/>
    <property type="molecule type" value="Genomic_DNA"/>
</dbReference>
<accession>A0A371JS54</accession>
<name>A0A371JS54_9FLAO</name>
<dbReference type="PROSITE" id="PS51257">
    <property type="entry name" value="PROKAR_LIPOPROTEIN"/>
    <property type="match status" value="1"/>
</dbReference>
<dbReference type="OrthoDB" id="820612at2"/>
<dbReference type="Proteomes" id="UP000261828">
    <property type="component" value="Unassembled WGS sequence"/>
</dbReference>